<dbReference type="Proteomes" id="UP000189545">
    <property type="component" value="Chromosome"/>
</dbReference>
<dbReference type="Gene3D" id="3.40.190.10">
    <property type="entry name" value="Periplasmic binding protein-like II"/>
    <property type="match status" value="2"/>
</dbReference>
<proteinExistence type="inferred from homology"/>
<dbReference type="AlphaFoldDB" id="A0A1S6HIQ4"/>
<dbReference type="PANTHER" id="PTHR35936:SF25">
    <property type="entry name" value="ABC TRANSPORTER SUBSTRATE-BINDING PROTEIN"/>
    <property type="match status" value="1"/>
</dbReference>
<evidence type="ECO:0000256" key="1">
    <source>
        <dbReference type="ARBA" id="ARBA00010333"/>
    </source>
</evidence>
<evidence type="ECO:0000313" key="2">
    <source>
        <dbReference type="EMBL" id="AQS35395.1"/>
    </source>
</evidence>
<gene>
    <name evidence="2" type="ORF">Sps_00175</name>
</gene>
<sequence>MKQLICRLILIVLSAIPINGLTEPTRIHIVTENWVGYTNHDGSGYYFDIVRRIFPAEEWQLKIDIVPFSRVRYLLHYNKADMALGFYPDDKTRSIYSDIPIEVDTVDVAITPELAALWQGIDSLAQKKVQALLDYRFDELIPVPMYYEESVNLLDLLNRVNQGKIDAVLDYKPAMLTKVGDLNQPKQFVILEDVFRLEVYFVFSQTEKGESLKMHFDRELQKLIDSGELDRLFRHYVGEDAERLSAK</sequence>
<reference evidence="2 3" key="1">
    <citation type="submission" date="2016-03" db="EMBL/GenBank/DDBJ databases">
        <title>Complete genome sequence of Shewanella psychrophila WP2, a deep sea bacterium isolated from west Pacific sediment.</title>
        <authorList>
            <person name="Xu G."/>
            <person name="Jian H."/>
        </authorList>
    </citation>
    <scope>NUCLEOTIDE SEQUENCE [LARGE SCALE GENOMIC DNA]</scope>
    <source>
        <strain evidence="2 3">WP2</strain>
    </source>
</reference>
<accession>A0A1S6HIQ4</accession>
<evidence type="ECO:0000313" key="3">
    <source>
        <dbReference type="Proteomes" id="UP000189545"/>
    </source>
</evidence>
<organism evidence="2 3">
    <name type="scientific">Shewanella psychrophila</name>
    <dbReference type="NCBI Taxonomy" id="225848"/>
    <lineage>
        <taxon>Bacteria</taxon>
        <taxon>Pseudomonadati</taxon>
        <taxon>Pseudomonadota</taxon>
        <taxon>Gammaproteobacteria</taxon>
        <taxon>Alteromonadales</taxon>
        <taxon>Shewanellaceae</taxon>
        <taxon>Shewanella</taxon>
    </lineage>
</organism>
<dbReference type="RefSeq" id="WP_077750753.1">
    <property type="nucleotide sequence ID" value="NZ_CP014782.1"/>
</dbReference>
<name>A0A1S6HIQ4_9GAMM</name>
<comment type="similarity">
    <text evidence="1">Belongs to the bacterial solute-binding protein 3 family.</text>
</comment>
<dbReference type="STRING" id="225848.Sps_00175"/>
<dbReference type="OrthoDB" id="6300773at2"/>
<dbReference type="SUPFAM" id="SSF53850">
    <property type="entry name" value="Periplasmic binding protein-like II"/>
    <property type="match status" value="1"/>
</dbReference>
<dbReference type="PANTHER" id="PTHR35936">
    <property type="entry name" value="MEMBRANE-BOUND LYTIC MUREIN TRANSGLYCOSYLASE F"/>
    <property type="match status" value="1"/>
</dbReference>
<dbReference type="KEGG" id="spsw:Sps_00175"/>
<dbReference type="EMBL" id="CP014782">
    <property type="protein sequence ID" value="AQS35395.1"/>
    <property type="molecule type" value="Genomic_DNA"/>
</dbReference>
<protein>
    <submittedName>
        <fullName evidence="2">Amino acid ABC transporter substrate-binding protein, PAAT family</fullName>
    </submittedName>
</protein>
<keyword evidence="3" id="KW-1185">Reference proteome</keyword>